<dbReference type="EMBL" id="JAICBX010000002">
    <property type="protein sequence ID" value="MBW8637627.1"/>
    <property type="molecule type" value="Genomic_DNA"/>
</dbReference>
<dbReference type="RefSeq" id="WP_220228315.1">
    <property type="nucleotide sequence ID" value="NZ_JAICBX010000002.1"/>
</dbReference>
<dbReference type="Proteomes" id="UP001196509">
    <property type="component" value="Unassembled WGS sequence"/>
</dbReference>
<sequence length="57" mass="6420">MILLLGPESGQVFVDYHDGEEELFVRPMDHTFSAFTDEKTVDELINAAGDYVSAHFD</sequence>
<comment type="caution">
    <text evidence="1">The sequence shown here is derived from an EMBL/GenBank/DDBJ whole genome shotgun (WGS) entry which is preliminary data.</text>
</comment>
<dbReference type="AlphaFoldDB" id="A0AAE3D180"/>
<protein>
    <submittedName>
        <fullName evidence="1">Uncharacterized protein</fullName>
    </submittedName>
</protein>
<name>A0AAE3D180_9HYPH</name>
<evidence type="ECO:0000313" key="2">
    <source>
        <dbReference type="Proteomes" id="UP001196509"/>
    </source>
</evidence>
<accession>A0AAE3D180</accession>
<proteinExistence type="predicted"/>
<reference evidence="1" key="1">
    <citation type="submission" date="2021-08" db="EMBL/GenBank/DDBJ databases">
        <title>Hoeflea bacterium WL0058 sp. nov., isolated from the sediment.</title>
        <authorList>
            <person name="Wang L."/>
            <person name="Zhang D."/>
        </authorList>
    </citation>
    <scope>NUCLEOTIDE SEQUENCE</scope>
    <source>
        <strain evidence="1">WL0058</strain>
    </source>
</reference>
<keyword evidence="2" id="KW-1185">Reference proteome</keyword>
<organism evidence="1 2">
    <name type="scientific">Flavimaribacter sediminis</name>
    <dbReference type="NCBI Taxonomy" id="2865987"/>
    <lineage>
        <taxon>Bacteria</taxon>
        <taxon>Pseudomonadati</taxon>
        <taxon>Pseudomonadota</taxon>
        <taxon>Alphaproteobacteria</taxon>
        <taxon>Hyphomicrobiales</taxon>
        <taxon>Rhizobiaceae</taxon>
        <taxon>Flavimaribacter</taxon>
    </lineage>
</organism>
<evidence type="ECO:0000313" key="1">
    <source>
        <dbReference type="EMBL" id="MBW8637627.1"/>
    </source>
</evidence>
<gene>
    <name evidence="1" type="ORF">K1W69_10560</name>
</gene>